<feature type="domain" description="PRC-barrel" evidence="1">
    <location>
        <begin position="18"/>
        <end position="82"/>
    </location>
</feature>
<name>A0A916TWV3_9SPHN</name>
<reference evidence="2" key="2">
    <citation type="submission" date="2020-09" db="EMBL/GenBank/DDBJ databases">
        <authorList>
            <person name="Sun Q."/>
            <person name="Zhou Y."/>
        </authorList>
    </citation>
    <scope>NUCLEOTIDE SEQUENCE</scope>
    <source>
        <strain evidence="2">CGMCC 1.15095</strain>
    </source>
</reference>
<evidence type="ECO:0000259" key="1">
    <source>
        <dbReference type="Pfam" id="PF05239"/>
    </source>
</evidence>
<evidence type="ECO:0000313" key="2">
    <source>
        <dbReference type="EMBL" id="GGC14570.1"/>
    </source>
</evidence>
<evidence type="ECO:0000313" key="3">
    <source>
        <dbReference type="Proteomes" id="UP000608154"/>
    </source>
</evidence>
<dbReference type="Pfam" id="PF05239">
    <property type="entry name" value="PRC"/>
    <property type="match status" value="1"/>
</dbReference>
<dbReference type="SUPFAM" id="SSF50346">
    <property type="entry name" value="PRC-barrel domain"/>
    <property type="match status" value="1"/>
</dbReference>
<dbReference type="EMBL" id="BMHK01000045">
    <property type="protein sequence ID" value="GGC14570.1"/>
    <property type="molecule type" value="Genomic_DNA"/>
</dbReference>
<organism evidence="2 3">
    <name type="scientific">Novosphingobium endophyticum</name>
    <dbReference type="NCBI Taxonomy" id="1955250"/>
    <lineage>
        <taxon>Bacteria</taxon>
        <taxon>Pseudomonadati</taxon>
        <taxon>Pseudomonadota</taxon>
        <taxon>Alphaproteobacteria</taxon>
        <taxon>Sphingomonadales</taxon>
        <taxon>Sphingomonadaceae</taxon>
        <taxon>Novosphingobium</taxon>
    </lineage>
</organism>
<dbReference type="Proteomes" id="UP000608154">
    <property type="component" value="Unassembled WGS sequence"/>
</dbReference>
<sequence length="117" mass="12893">MERHDAEAFLVEAEVSELGVRSQDGDKLGHVKSFVVDKRTGRSVYAVLSLGGFLGLNKSFYPVPFNLLGYEATDDNYVITIDRRILEGGPSWSNNAPEFDQAYANRVSSYYGPATPA</sequence>
<dbReference type="PANTHER" id="PTHR36505:SF1">
    <property type="entry name" value="BLR1072 PROTEIN"/>
    <property type="match status" value="1"/>
</dbReference>
<comment type="caution">
    <text evidence="2">The sequence shown here is derived from an EMBL/GenBank/DDBJ whole genome shotgun (WGS) entry which is preliminary data.</text>
</comment>
<gene>
    <name evidence="2" type="ORF">GCM10011494_36740</name>
</gene>
<reference evidence="2" key="1">
    <citation type="journal article" date="2014" name="Int. J. Syst. Evol. Microbiol.">
        <title>Complete genome sequence of Corynebacterium casei LMG S-19264T (=DSM 44701T), isolated from a smear-ripened cheese.</title>
        <authorList>
            <consortium name="US DOE Joint Genome Institute (JGI-PGF)"/>
            <person name="Walter F."/>
            <person name="Albersmeier A."/>
            <person name="Kalinowski J."/>
            <person name="Ruckert C."/>
        </authorList>
    </citation>
    <scope>NUCLEOTIDE SEQUENCE</scope>
    <source>
        <strain evidence="2">CGMCC 1.15095</strain>
    </source>
</reference>
<protein>
    <submittedName>
        <fullName evidence="2">Photosystem reaction center subunit H</fullName>
    </submittedName>
</protein>
<accession>A0A916TWV3</accession>
<dbReference type="Gene3D" id="2.30.30.240">
    <property type="entry name" value="PRC-barrel domain"/>
    <property type="match status" value="1"/>
</dbReference>
<dbReference type="RefSeq" id="WP_188773017.1">
    <property type="nucleotide sequence ID" value="NZ_BMHK01000045.1"/>
</dbReference>
<dbReference type="PANTHER" id="PTHR36505">
    <property type="entry name" value="BLR1072 PROTEIN"/>
    <property type="match status" value="1"/>
</dbReference>
<keyword evidence="3" id="KW-1185">Reference proteome</keyword>
<proteinExistence type="predicted"/>
<dbReference type="InterPro" id="IPR027275">
    <property type="entry name" value="PRC-brl_dom"/>
</dbReference>
<dbReference type="AlphaFoldDB" id="A0A916TWV3"/>
<dbReference type="InterPro" id="IPR011033">
    <property type="entry name" value="PRC_barrel-like_sf"/>
</dbReference>